<evidence type="ECO:0000256" key="10">
    <source>
        <dbReference type="ARBA" id="ARBA00047883"/>
    </source>
</evidence>
<evidence type="ECO:0000256" key="7">
    <source>
        <dbReference type="ARBA" id="ARBA00022977"/>
    </source>
</evidence>
<dbReference type="GO" id="GO:0009228">
    <property type="term" value="P:thiamine biosynthetic process"/>
    <property type="evidence" value="ECO:0007669"/>
    <property type="project" value="UniProtKB-KW"/>
</dbReference>
<dbReference type="UniPathway" id="UPA00060">
    <property type="reaction ID" value="UER00141"/>
</dbReference>
<dbReference type="Pfam" id="PF02581">
    <property type="entry name" value="TMP-TENI"/>
    <property type="match status" value="1"/>
</dbReference>
<reference evidence="12" key="1">
    <citation type="submission" date="2016-10" db="EMBL/GenBank/DDBJ databases">
        <title>Sequence of Gallionella enrichment culture.</title>
        <authorList>
            <person name="Poehlein A."/>
            <person name="Muehling M."/>
            <person name="Daniel R."/>
        </authorList>
    </citation>
    <scope>NUCLEOTIDE SEQUENCE</scope>
</reference>
<dbReference type="InterPro" id="IPR013785">
    <property type="entry name" value="Aldolase_TIM"/>
</dbReference>
<evidence type="ECO:0000256" key="3">
    <source>
        <dbReference type="ARBA" id="ARBA00012830"/>
    </source>
</evidence>
<evidence type="ECO:0000256" key="5">
    <source>
        <dbReference type="ARBA" id="ARBA00022723"/>
    </source>
</evidence>
<sequence>MNPQQTISGLYAVTPDISDTNELLRSVRPALQGGARVLQYRNKIADTALKQAQARALRQLTREFKITFIVNDDAQLAAQVDADGVHLGGADGSVAAARALLGSSKIIGVSCYNRASLAQEAVHQGADYVAFGAFFSSNVKPGAVKADVALLRTARDMLSVPIVAIGGITQINGSALIDAGADALAVITALFDAPDIELAAHGFSTLFSRT</sequence>
<comment type="catalytic activity">
    <reaction evidence="9">
        <text>2-(2-carboxy-4-methylthiazol-5-yl)ethyl phosphate + 4-amino-2-methyl-5-(diphosphooxymethyl)pyrimidine + 2 H(+) = thiamine phosphate + CO2 + diphosphate</text>
        <dbReference type="Rhea" id="RHEA:47848"/>
        <dbReference type="ChEBI" id="CHEBI:15378"/>
        <dbReference type="ChEBI" id="CHEBI:16526"/>
        <dbReference type="ChEBI" id="CHEBI:33019"/>
        <dbReference type="ChEBI" id="CHEBI:37575"/>
        <dbReference type="ChEBI" id="CHEBI:57841"/>
        <dbReference type="ChEBI" id="CHEBI:62890"/>
        <dbReference type="EC" id="2.5.1.3"/>
    </reaction>
</comment>
<gene>
    <name evidence="12" type="primary">thiE_2</name>
    <name evidence="12" type="ORF">GALL_77230</name>
</gene>
<dbReference type="GO" id="GO:0005737">
    <property type="term" value="C:cytoplasm"/>
    <property type="evidence" value="ECO:0007669"/>
    <property type="project" value="TreeGrafter"/>
</dbReference>
<dbReference type="CDD" id="cd00564">
    <property type="entry name" value="TMP_TenI"/>
    <property type="match status" value="1"/>
</dbReference>
<dbReference type="AlphaFoldDB" id="A0A1J5SR01"/>
<evidence type="ECO:0000256" key="9">
    <source>
        <dbReference type="ARBA" id="ARBA00047851"/>
    </source>
</evidence>
<evidence type="ECO:0000259" key="11">
    <source>
        <dbReference type="Pfam" id="PF02581"/>
    </source>
</evidence>
<comment type="catalytic activity">
    <reaction evidence="8">
        <text>4-methyl-5-(2-phosphooxyethyl)-thiazole + 4-amino-2-methyl-5-(diphosphooxymethyl)pyrimidine + H(+) = thiamine phosphate + diphosphate</text>
        <dbReference type="Rhea" id="RHEA:22328"/>
        <dbReference type="ChEBI" id="CHEBI:15378"/>
        <dbReference type="ChEBI" id="CHEBI:33019"/>
        <dbReference type="ChEBI" id="CHEBI:37575"/>
        <dbReference type="ChEBI" id="CHEBI:57841"/>
        <dbReference type="ChEBI" id="CHEBI:58296"/>
        <dbReference type="EC" id="2.5.1.3"/>
    </reaction>
</comment>
<keyword evidence="5" id="KW-0479">Metal-binding</keyword>
<proteinExistence type="inferred from homology"/>
<keyword evidence="7" id="KW-0784">Thiamine biosynthesis</keyword>
<feature type="domain" description="Thiamine phosphate synthase/TenI" evidence="11">
    <location>
        <begin position="10"/>
        <end position="190"/>
    </location>
</feature>
<dbReference type="GO" id="GO:0009229">
    <property type="term" value="P:thiamine diphosphate biosynthetic process"/>
    <property type="evidence" value="ECO:0007669"/>
    <property type="project" value="UniProtKB-UniPathway"/>
</dbReference>
<evidence type="ECO:0000313" key="12">
    <source>
        <dbReference type="EMBL" id="OIR10411.1"/>
    </source>
</evidence>
<comment type="cofactor">
    <cofactor evidence="1">
        <name>Mg(2+)</name>
        <dbReference type="ChEBI" id="CHEBI:18420"/>
    </cofactor>
</comment>
<dbReference type="EC" id="2.5.1.3" evidence="3"/>
<dbReference type="InterPro" id="IPR034291">
    <property type="entry name" value="TMP_synthase"/>
</dbReference>
<dbReference type="NCBIfam" id="TIGR00693">
    <property type="entry name" value="thiE"/>
    <property type="match status" value="1"/>
</dbReference>
<dbReference type="PANTHER" id="PTHR20857:SF15">
    <property type="entry name" value="THIAMINE-PHOSPHATE SYNTHASE"/>
    <property type="match status" value="1"/>
</dbReference>
<evidence type="ECO:0000256" key="6">
    <source>
        <dbReference type="ARBA" id="ARBA00022842"/>
    </source>
</evidence>
<comment type="caution">
    <text evidence="12">The sequence shown here is derived from an EMBL/GenBank/DDBJ whole genome shotgun (WGS) entry which is preliminary data.</text>
</comment>
<dbReference type="GO" id="GO:0004789">
    <property type="term" value="F:thiamine-phosphate diphosphorylase activity"/>
    <property type="evidence" value="ECO:0007669"/>
    <property type="project" value="UniProtKB-EC"/>
</dbReference>
<evidence type="ECO:0000256" key="4">
    <source>
        <dbReference type="ARBA" id="ARBA00022679"/>
    </source>
</evidence>
<keyword evidence="4 12" id="KW-0808">Transferase</keyword>
<evidence type="ECO:0000256" key="1">
    <source>
        <dbReference type="ARBA" id="ARBA00001946"/>
    </source>
</evidence>
<comment type="pathway">
    <text evidence="2">Cofactor biosynthesis; thiamine diphosphate biosynthesis; thiamine phosphate from 4-amino-2-methyl-5-diphosphomethylpyrimidine and 4-methyl-5-(2-phosphoethyl)-thiazole: step 1/1.</text>
</comment>
<comment type="catalytic activity">
    <reaction evidence="10">
        <text>2-[(2R,5Z)-2-carboxy-4-methylthiazol-5(2H)-ylidene]ethyl phosphate + 4-amino-2-methyl-5-(diphosphooxymethyl)pyrimidine + 2 H(+) = thiamine phosphate + CO2 + diphosphate</text>
        <dbReference type="Rhea" id="RHEA:47844"/>
        <dbReference type="ChEBI" id="CHEBI:15378"/>
        <dbReference type="ChEBI" id="CHEBI:16526"/>
        <dbReference type="ChEBI" id="CHEBI:33019"/>
        <dbReference type="ChEBI" id="CHEBI:37575"/>
        <dbReference type="ChEBI" id="CHEBI:57841"/>
        <dbReference type="ChEBI" id="CHEBI:62899"/>
        <dbReference type="EC" id="2.5.1.3"/>
    </reaction>
</comment>
<dbReference type="InterPro" id="IPR036206">
    <property type="entry name" value="ThiamineP_synth_sf"/>
</dbReference>
<evidence type="ECO:0000256" key="8">
    <source>
        <dbReference type="ARBA" id="ARBA00047334"/>
    </source>
</evidence>
<dbReference type="PANTHER" id="PTHR20857">
    <property type="entry name" value="THIAMINE-PHOSPHATE PYROPHOSPHORYLASE"/>
    <property type="match status" value="1"/>
</dbReference>
<dbReference type="Gene3D" id="3.20.20.70">
    <property type="entry name" value="Aldolase class I"/>
    <property type="match status" value="1"/>
</dbReference>
<name>A0A1J5SR01_9ZZZZ</name>
<dbReference type="GO" id="GO:0046872">
    <property type="term" value="F:metal ion binding"/>
    <property type="evidence" value="ECO:0007669"/>
    <property type="project" value="UniProtKB-KW"/>
</dbReference>
<dbReference type="HAMAP" id="MF_00097">
    <property type="entry name" value="TMP_synthase"/>
    <property type="match status" value="1"/>
</dbReference>
<dbReference type="SUPFAM" id="SSF51391">
    <property type="entry name" value="Thiamin phosphate synthase"/>
    <property type="match status" value="1"/>
</dbReference>
<accession>A0A1J5SR01</accession>
<organism evidence="12">
    <name type="scientific">mine drainage metagenome</name>
    <dbReference type="NCBI Taxonomy" id="410659"/>
    <lineage>
        <taxon>unclassified sequences</taxon>
        <taxon>metagenomes</taxon>
        <taxon>ecological metagenomes</taxon>
    </lineage>
</organism>
<keyword evidence="6" id="KW-0460">Magnesium</keyword>
<dbReference type="InterPro" id="IPR022998">
    <property type="entry name" value="ThiamineP_synth_TenI"/>
</dbReference>
<evidence type="ECO:0000256" key="2">
    <source>
        <dbReference type="ARBA" id="ARBA00005165"/>
    </source>
</evidence>
<protein>
    <recommendedName>
        <fullName evidence="3">thiamine phosphate synthase</fullName>
        <ecNumber evidence="3">2.5.1.3</ecNumber>
    </recommendedName>
</protein>
<dbReference type="EMBL" id="MLJW01000023">
    <property type="protein sequence ID" value="OIR10411.1"/>
    <property type="molecule type" value="Genomic_DNA"/>
</dbReference>